<evidence type="ECO:0000256" key="5">
    <source>
        <dbReference type="ARBA" id="ARBA00022833"/>
    </source>
</evidence>
<evidence type="ECO:0000256" key="8">
    <source>
        <dbReference type="PIRNR" id="PIRNR005586"/>
    </source>
</evidence>
<keyword evidence="3 9" id="KW-0479">Metal-binding</keyword>
<feature type="binding site" evidence="9">
    <location>
        <position position="74"/>
    </location>
    <ligand>
        <name>Zn(2+)</name>
        <dbReference type="ChEBI" id="CHEBI:29105"/>
        <label>2</label>
    </ligand>
</feature>
<keyword evidence="15" id="KW-1185">Reference proteome</keyword>
<dbReference type="InterPro" id="IPR006288">
    <property type="entry name" value="TFS"/>
</dbReference>
<evidence type="ECO:0000256" key="3">
    <source>
        <dbReference type="ARBA" id="ARBA00022723"/>
    </source>
</evidence>
<keyword evidence="2 8" id="KW-0240">DNA-directed RNA polymerase</keyword>
<dbReference type="NCBIfam" id="TIGR01384">
    <property type="entry name" value="TFS_arch"/>
    <property type="match status" value="1"/>
</dbReference>
<proteinExistence type="inferred from homology"/>
<feature type="binding site" evidence="9">
    <location>
        <position position="26"/>
    </location>
    <ligand>
        <name>Zn(2+)</name>
        <dbReference type="ChEBI" id="CHEBI:29105"/>
        <label>1</label>
    </ligand>
</feature>
<dbReference type="Gene3D" id="2.20.25.10">
    <property type="match status" value="1"/>
</dbReference>
<feature type="zinc finger region" description="C4-type" evidence="10">
    <location>
        <begin position="4"/>
        <end position="29"/>
    </location>
</feature>
<dbReference type="InterPro" id="IPR001529">
    <property type="entry name" value="Zn_ribbon_RPB9"/>
</dbReference>
<sequence length="109" mass="12322">MEFCPTCSNLLQFGLPDIDRPAGFRCPTCPYVCAIGPRIKIKRRQHLVRKKLDPVLSVDSLATAQKTKERCPTCGFDEAAFVEMQTRSADEPATRFYKCIGCGFTWKED</sequence>
<dbReference type="GO" id="GO:0006386">
    <property type="term" value="P:termination of RNA polymerase III transcription"/>
    <property type="evidence" value="ECO:0007669"/>
    <property type="project" value="TreeGrafter"/>
</dbReference>
<dbReference type="PANTHER" id="PTHR11239">
    <property type="entry name" value="DNA-DIRECTED RNA POLYMERASE"/>
    <property type="match status" value="1"/>
</dbReference>
<keyword evidence="8 11" id="KW-0804">Transcription</keyword>
<dbReference type="SMART" id="SM00661">
    <property type="entry name" value="RPOL9"/>
    <property type="match status" value="1"/>
</dbReference>
<dbReference type="CDD" id="cd10509">
    <property type="entry name" value="Zn-ribbon_RPC11"/>
    <property type="match status" value="1"/>
</dbReference>
<feature type="binding site" evidence="9">
    <location>
        <position position="102"/>
    </location>
    <ligand>
        <name>Zn(2+)</name>
        <dbReference type="ChEBI" id="CHEBI:29105"/>
        <label>2</label>
    </ligand>
</feature>
<feature type="binding site" evidence="9">
    <location>
        <position position="71"/>
    </location>
    <ligand>
        <name>Zn(2+)</name>
        <dbReference type="ChEBI" id="CHEBI:29105"/>
        <label>2</label>
    </ligand>
</feature>
<dbReference type="InterPro" id="IPR001222">
    <property type="entry name" value="Znf_TFIIS"/>
</dbReference>
<dbReference type="EMBL" id="CAMAPF010000958">
    <property type="protein sequence ID" value="CAH9129952.1"/>
    <property type="molecule type" value="Genomic_DNA"/>
</dbReference>
<evidence type="ECO:0000313" key="15">
    <source>
        <dbReference type="Proteomes" id="UP001152523"/>
    </source>
</evidence>
<dbReference type="PIRSF" id="PIRSF005586">
    <property type="entry name" value="RNApol_RpoM"/>
    <property type="match status" value="1"/>
</dbReference>
<evidence type="ECO:0000256" key="11">
    <source>
        <dbReference type="RuleBase" id="RU003474"/>
    </source>
</evidence>
<keyword evidence="5 9" id="KW-0862">Zinc</keyword>
<keyword evidence="6" id="KW-0805">Transcription regulation</keyword>
<dbReference type="SUPFAM" id="SSF57783">
    <property type="entry name" value="Zinc beta-ribbon"/>
    <property type="match status" value="1"/>
</dbReference>
<dbReference type="GO" id="GO:0003899">
    <property type="term" value="F:DNA-directed RNA polymerase activity"/>
    <property type="evidence" value="ECO:0007669"/>
    <property type="project" value="InterPro"/>
</dbReference>
<keyword evidence="7 8" id="KW-0539">Nucleus</keyword>
<dbReference type="PROSITE" id="PS51133">
    <property type="entry name" value="ZF_TFIIS_2"/>
    <property type="match status" value="1"/>
</dbReference>
<evidence type="ECO:0000256" key="10">
    <source>
        <dbReference type="PIRSR" id="PIRSR005586-2"/>
    </source>
</evidence>
<dbReference type="PROSITE" id="PS00466">
    <property type="entry name" value="ZF_TFIIS_1"/>
    <property type="match status" value="1"/>
</dbReference>
<feature type="binding site" evidence="9">
    <location>
        <position position="4"/>
    </location>
    <ligand>
        <name>Zn(2+)</name>
        <dbReference type="ChEBI" id="CHEBI:29105"/>
        <label>1</label>
    </ligand>
</feature>
<comment type="similarity">
    <text evidence="8 11">Belongs to the archaeal rpoM/eukaryotic RPA12/RPB9/RPC11 RNA polymerase family.</text>
</comment>
<evidence type="ECO:0000259" key="12">
    <source>
        <dbReference type="PROSITE" id="PS51133"/>
    </source>
</evidence>
<dbReference type="EMBL" id="CAMAPF010000137">
    <property type="protein sequence ID" value="CAH9106549.1"/>
    <property type="molecule type" value="Genomic_DNA"/>
</dbReference>
<evidence type="ECO:0000256" key="1">
    <source>
        <dbReference type="ARBA" id="ARBA00004123"/>
    </source>
</evidence>
<dbReference type="GO" id="GO:0008270">
    <property type="term" value="F:zinc ion binding"/>
    <property type="evidence" value="ECO:0007669"/>
    <property type="project" value="UniProtKB-KW"/>
</dbReference>
<dbReference type="GO" id="GO:0005666">
    <property type="term" value="C:RNA polymerase III complex"/>
    <property type="evidence" value="ECO:0007669"/>
    <property type="project" value="TreeGrafter"/>
</dbReference>
<dbReference type="AlphaFoldDB" id="A0AAV0DRI9"/>
<accession>A0AAV0DRI9</accession>
<evidence type="ECO:0000256" key="4">
    <source>
        <dbReference type="ARBA" id="ARBA00022771"/>
    </source>
</evidence>
<evidence type="ECO:0000256" key="2">
    <source>
        <dbReference type="ARBA" id="ARBA00022478"/>
    </source>
</evidence>
<evidence type="ECO:0000256" key="6">
    <source>
        <dbReference type="ARBA" id="ARBA00023015"/>
    </source>
</evidence>
<evidence type="ECO:0000256" key="7">
    <source>
        <dbReference type="ARBA" id="ARBA00023242"/>
    </source>
</evidence>
<gene>
    <name evidence="13" type="ORF">CEPIT_LOCUS17658</name>
    <name evidence="14" type="ORF">CEPIT_LOCUS30252</name>
</gene>
<protein>
    <recommendedName>
        <fullName evidence="8">DNA-directed RNA polymerase subunit</fullName>
    </recommendedName>
</protein>
<evidence type="ECO:0000313" key="13">
    <source>
        <dbReference type="EMBL" id="CAH9106549.1"/>
    </source>
</evidence>
<feature type="binding site" evidence="9">
    <location>
        <position position="29"/>
    </location>
    <ligand>
        <name>Zn(2+)</name>
        <dbReference type="ChEBI" id="CHEBI:29105"/>
        <label>1</label>
    </ligand>
</feature>
<dbReference type="Proteomes" id="UP001152523">
    <property type="component" value="Unassembled WGS sequence"/>
</dbReference>
<feature type="binding site" evidence="9">
    <location>
        <position position="7"/>
    </location>
    <ligand>
        <name>Zn(2+)</name>
        <dbReference type="ChEBI" id="CHEBI:29105"/>
        <label>1</label>
    </ligand>
</feature>
<dbReference type="PANTHER" id="PTHR11239:SF12">
    <property type="entry name" value="DNA-DIRECTED RNA POLYMERASE III SUBUNIT RPC10"/>
    <property type="match status" value="1"/>
</dbReference>
<organism evidence="13 15">
    <name type="scientific">Cuscuta epithymum</name>
    <dbReference type="NCBI Taxonomy" id="186058"/>
    <lineage>
        <taxon>Eukaryota</taxon>
        <taxon>Viridiplantae</taxon>
        <taxon>Streptophyta</taxon>
        <taxon>Embryophyta</taxon>
        <taxon>Tracheophyta</taxon>
        <taxon>Spermatophyta</taxon>
        <taxon>Magnoliopsida</taxon>
        <taxon>eudicotyledons</taxon>
        <taxon>Gunneridae</taxon>
        <taxon>Pentapetalae</taxon>
        <taxon>asterids</taxon>
        <taxon>lamiids</taxon>
        <taxon>Solanales</taxon>
        <taxon>Convolvulaceae</taxon>
        <taxon>Cuscuteae</taxon>
        <taxon>Cuscuta</taxon>
        <taxon>Cuscuta subgen. Cuscuta</taxon>
    </lineage>
</organism>
<comment type="caution">
    <text evidence="13">The sequence shown here is derived from an EMBL/GenBank/DDBJ whole genome shotgun (WGS) entry which is preliminary data.</text>
</comment>
<dbReference type="GO" id="GO:0006355">
    <property type="term" value="P:regulation of DNA-templated transcription"/>
    <property type="evidence" value="ECO:0007669"/>
    <property type="project" value="InterPro"/>
</dbReference>
<dbReference type="InterPro" id="IPR034014">
    <property type="entry name" value="Zn_ribbon_RPC11_C"/>
</dbReference>
<keyword evidence="4 10" id="KW-0863">Zinc-finger</keyword>
<feature type="domain" description="TFIIS-type" evidence="12">
    <location>
        <begin position="67"/>
        <end position="107"/>
    </location>
</feature>
<comment type="subcellular location">
    <subcellularLocation>
        <location evidence="1 8">Nucleus</location>
    </subcellularLocation>
</comment>
<comment type="function">
    <text evidence="8">DNA-dependent RNA polymerase catalyzes the transcription of DNA into RNA using the four ribonucleoside triphosphates as substrates.</text>
</comment>
<dbReference type="GO" id="GO:0003676">
    <property type="term" value="F:nucleic acid binding"/>
    <property type="evidence" value="ECO:0007669"/>
    <property type="project" value="InterPro"/>
</dbReference>
<evidence type="ECO:0000313" key="14">
    <source>
        <dbReference type="EMBL" id="CAH9129952.1"/>
    </source>
</evidence>
<feature type="binding site" evidence="9">
    <location>
        <position position="99"/>
    </location>
    <ligand>
        <name>Zn(2+)</name>
        <dbReference type="ChEBI" id="CHEBI:29105"/>
        <label>2</label>
    </ligand>
</feature>
<reference evidence="13" key="1">
    <citation type="submission" date="2022-07" db="EMBL/GenBank/DDBJ databases">
        <authorList>
            <person name="Macas J."/>
            <person name="Novak P."/>
            <person name="Neumann P."/>
        </authorList>
    </citation>
    <scope>NUCLEOTIDE SEQUENCE</scope>
</reference>
<dbReference type="Pfam" id="PF01096">
    <property type="entry name" value="Zn_ribbon_TFIIS"/>
    <property type="match status" value="1"/>
</dbReference>
<name>A0AAV0DRI9_9ASTE</name>
<dbReference type="InterPro" id="IPR012164">
    <property type="entry name" value="Rpa12/Rpb9/Rpc10/TFS"/>
</dbReference>
<evidence type="ECO:0000256" key="9">
    <source>
        <dbReference type="PIRSR" id="PIRSR005586-1"/>
    </source>
</evidence>
<dbReference type="SMART" id="SM00440">
    <property type="entry name" value="ZnF_C2C2"/>
    <property type="match status" value="1"/>
</dbReference>